<evidence type="ECO:0000313" key="2">
    <source>
        <dbReference type="Proteomes" id="UP001336250"/>
    </source>
</evidence>
<accession>A0AAW9QJS9</accession>
<dbReference type="AlphaFoldDB" id="A0AAW9QJS9"/>
<gene>
    <name evidence="1" type="ORF">V4F39_17085</name>
</gene>
<reference evidence="1 2" key="1">
    <citation type="submission" date="2024-02" db="EMBL/GenBank/DDBJ databases">
        <title>Genome sequence of Aquincola sp. MAHUQ-54.</title>
        <authorList>
            <person name="Huq M.A."/>
        </authorList>
    </citation>
    <scope>NUCLEOTIDE SEQUENCE [LARGE SCALE GENOMIC DNA]</scope>
    <source>
        <strain evidence="1 2">MAHUQ-54</strain>
    </source>
</reference>
<protein>
    <submittedName>
        <fullName evidence="1">Late competence development ComFB family protein</fullName>
    </submittedName>
</protein>
<name>A0AAW9QJS9_9BURK</name>
<proteinExistence type="predicted"/>
<evidence type="ECO:0000313" key="1">
    <source>
        <dbReference type="EMBL" id="MEF7615632.1"/>
    </source>
</evidence>
<dbReference type="InterPro" id="IPR019657">
    <property type="entry name" value="ComFB"/>
</dbReference>
<dbReference type="RefSeq" id="WP_332290931.1">
    <property type="nucleotide sequence ID" value="NZ_JAZIBG010000036.1"/>
</dbReference>
<organism evidence="1 2">
    <name type="scientific">Aquincola agrisoli</name>
    <dbReference type="NCBI Taxonomy" id="3119538"/>
    <lineage>
        <taxon>Bacteria</taxon>
        <taxon>Pseudomonadati</taxon>
        <taxon>Pseudomonadota</taxon>
        <taxon>Betaproteobacteria</taxon>
        <taxon>Burkholderiales</taxon>
        <taxon>Sphaerotilaceae</taxon>
        <taxon>Aquincola</taxon>
    </lineage>
</organism>
<dbReference type="Proteomes" id="UP001336250">
    <property type="component" value="Unassembled WGS sequence"/>
</dbReference>
<keyword evidence="2" id="KW-1185">Reference proteome</keyword>
<sequence>MDFSSVHNHHEHGVFQAVLDLSKSYPEIARNEEWLIDVACLALNRVTPRYIRHQADFHFYLTDKERNEHARTVNTAVREAFEFVRARAGGVPAN</sequence>
<dbReference type="EMBL" id="JAZIBG010000036">
    <property type="protein sequence ID" value="MEF7615632.1"/>
    <property type="molecule type" value="Genomic_DNA"/>
</dbReference>
<dbReference type="Pfam" id="PF10719">
    <property type="entry name" value="ComFB"/>
    <property type="match status" value="1"/>
</dbReference>
<comment type="caution">
    <text evidence="1">The sequence shown here is derived from an EMBL/GenBank/DDBJ whole genome shotgun (WGS) entry which is preliminary data.</text>
</comment>